<dbReference type="PROSITE" id="PS50191">
    <property type="entry name" value="CRAL_TRIO"/>
    <property type="match status" value="1"/>
</dbReference>
<evidence type="ECO:0000256" key="3">
    <source>
        <dbReference type="ARBA" id="ARBA00006667"/>
    </source>
</evidence>
<evidence type="ECO:0000313" key="19">
    <source>
        <dbReference type="EMBL" id="EON95823.1"/>
    </source>
</evidence>
<feature type="region of interest" description="Disordered" evidence="17">
    <location>
        <begin position="1"/>
        <end position="109"/>
    </location>
</feature>
<protein>
    <recommendedName>
        <fullName evidence="4 16">Phosphatidylinositol transfer protein SFH5</fullName>
        <shortName evidence="16">PITP SFH5</shortName>
    </recommendedName>
</protein>
<evidence type="ECO:0000256" key="11">
    <source>
        <dbReference type="ARBA" id="ARBA00023004"/>
    </source>
</evidence>
<dbReference type="InterPro" id="IPR036273">
    <property type="entry name" value="CRAL/TRIO_N_dom_sf"/>
</dbReference>
<keyword evidence="10 16" id="KW-0492">Microsome</keyword>
<evidence type="ECO:0000256" key="13">
    <source>
        <dbReference type="ARBA" id="ARBA00023136"/>
    </source>
</evidence>
<dbReference type="GO" id="GO:0008526">
    <property type="term" value="F:phosphatidylinositol transfer activity"/>
    <property type="evidence" value="ECO:0007669"/>
    <property type="project" value="UniProtKB-UniRule"/>
</dbReference>
<dbReference type="SUPFAM" id="SSF46938">
    <property type="entry name" value="CRAL/TRIO N-terminal domain"/>
    <property type="match status" value="1"/>
</dbReference>
<dbReference type="AlphaFoldDB" id="R8B943"/>
<evidence type="ECO:0000256" key="1">
    <source>
        <dbReference type="ARBA" id="ARBA00001970"/>
    </source>
</evidence>
<dbReference type="KEGG" id="tmn:UCRPA7_8670"/>
<dbReference type="GeneID" id="19329544"/>
<proteinExistence type="inferred from homology"/>
<dbReference type="OrthoDB" id="75724at2759"/>
<comment type="similarity">
    <text evidence="3 16">Belongs to the SFH5 family.</text>
</comment>
<dbReference type="Proteomes" id="UP000014074">
    <property type="component" value="Unassembled WGS sequence"/>
</dbReference>
<dbReference type="Gene3D" id="3.40.525.10">
    <property type="entry name" value="CRAL-TRIO lipid binding domain"/>
    <property type="match status" value="2"/>
</dbReference>
<comment type="catalytic activity">
    <reaction evidence="14">
        <text>a 1,2-diacyl-sn-glycero-3-phospho-(1D-myo-inositol)(in) = a 1,2-diacyl-sn-glycero-3-phospho-(1D-myo-inositol)(out)</text>
        <dbReference type="Rhea" id="RHEA:38691"/>
        <dbReference type="ChEBI" id="CHEBI:57880"/>
    </reaction>
    <physiologicalReaction direction="left-to-right" evidence="14">
        <dbReference type="Rhea" id="RHEA:38692"/>
    </physiologicalReaction>
</comment>
<keyword evidence="13 16" id="KW-0472">Membrane</keyword>
<comment type="function">
    <text evidence="15">Non-classical phosphatidylinositol (PtdIns) transfer protein (PITP), which exhibits PtdIns-binding/transfer activity in the absence of detectable PtdCho-binding/transfer activity. Regulates PtdIns(4,5)P2 homeostasis at the plasma membrane. Heme-binding protein that may play a role in organic oxidant-induced stress responses.</text>
</comment>
<evidence type="ECO:0000256" key="16">
    <source>
        <dbReference type="RuleBase" id="RU367059"/>
    </source>
</evidence>
<feature type="domain" description="CRAL-TRIO" evidence="18">
    <location>
        <begin position="230"/>
        <end position="340"/>
    </location>
</feature>
<dbReference type="eggNOG" id="KOG1471">
    <property type="taxonomic scope" value="Eukaryota"/>
</dbReference>
<reference evidence="20" key="1">
    <citation type="journal article" date="2013" name="Genome Announc.">
        <title>Draft genome sequence of the ascomycete Phaeoacremonium aleophilum strain UCR-PA7, a causal agent of the esca disease complex in grapevines.</title>
        <authorList>
            <person name="Blanco-Ulate B."/>
            <person name="Rolshausen P."/>
            <person name="Cantu D."/>
        </authorList>
    </citation>
    <scope>NUCLEOTIDE SEQUENCE [LARGE SCALE GENOMIC DNA]</scope>
    <source>
        <strain evidence="20">UCR-PA7</strain>
    </source>
</reference>
<keyword evidence="5 16" id="KW-0813">Transport</keyword>
<comment type="subcellular location">
    <subcellularLocation>
        <location evidence="16">Cytoplasm</location>
    </subcellularLocation>
    <subcellularLocation>
        <location evidence="2 16">Endoplasmic reticulum membrane</location>
        <topology evidence="2 16">Peripheral membrane protein</topology>
    </subcellularLocation>
    <subcellularLocation>
        <location evidence="16">Microsome membrane</location>
        <topology evidence="16">Peripheral membrane protein</topology>
    </subcellularLocation>
</comment>
<evidence type="ECO:0000256" key="14">
    <source>
        <dbReference type="ARBA" id="ARBA00024146"/>
    </source>
</evidence>
<keyword evidence="9 16" id="KW-0256">Endoplasmic reticulum</keyword>
<dbReference type="InterPro" id="IPR001251">
    <property type="entry name" value="CRAL-TRIO_dom"/>
</dbReference>
<dbReference type="InterPro" id="IPR011074">
    <property type="entry name" value="CRAL/TRIO_N_dom"/>
</dbReference>
<keyword evidence="7" id="KW-0349">Heme</keyword>
<dbReference type="HOGENOM" id="CLU_045138_1_1_1"/>
<evidence type="ECO:0000256" key="9">
    <source>
        <dbReference type="ARBA" id="ARBA00022824"/>
    </source>
</evidence>
<dbReference type="SUPFAM" id="SSF52087">
    <property type="entry name" value="CRAL/TRIO domain"/>
    <property type="match status" value="1"/>
</dbReference>
<evidence type="ECO:0000256" key="6">
    <source>
        <dbReference type="ARBA" id="ARBA00022490"/>
    </source>
</evidence>
<keyword evidence="8" id="KW-0479">Metal-binding</keyword>
<evidence type="ECO:0000256" key="8">
    <source>
        <dbReference type="ARBA" id="ARBA00022723"/>
    </source>
</evidence>
<gene>
    <name evidence="19" type="ORF">UCRPA7_8670</name>
</gene>
<dbReference type="GO" id="GO:0005789">
    <property type="term" value="C:endoplasmic reticulum membrane"/>
    <property type="evidence" value="ECO:0007669"/>
    <property type="project" value="UniProtKB-SubCell"/>
</dbReference>
<feature type="compositionally biased region" description="Basic and acidic residues" evidence="17">
    <location>
        <begin position="1"/>
        <end position="11"/>
    </location>
</feature>
<evidence type="ECO:0000256" key="4">
    <source>
        <dbReference type="ARBA" id="ARBA00018320"/>
    </source>
</evidence>
<evidence type="ECO:0000313" key="20">
    <source>
        <dbReference type="Proteomes" id="UP000014074"/>
    </source>
</evidence>
<dbReference type="CDD" id="cd00170">
    <property type="entry name" value="SEC14"/>
    <property type="match status" value="1"/>
</dbReference>
<evidence type="ECO:0000256" key="7">
    <source>
        <dbReference type="ARBA" id="ARBA00022617"/>
    </source>
</evidence>
<dbReference type="PANTHER" id="PTHR47669">
    <property type="entry name" value="PHOSPHATIDYLINOSITOL TRANSFER PROTEIN SFH5"/>
    <property type="match status" value="1"/>
</dbReference>
<evidence type="ECO:0000256" key="15">
    <source>
        <dbReference type="ARBA" id="ARBA00024180"/>
    </source>
</evidence>
<keyword evidence="20" id="KW-1185">Reference proteome</keyword>
<dbReference type="GO" id="GO:0046872">
    <property type="term" value="F:metal ion binding"/>
    <property type="evidence" value="ECO:0007669"/>
    <property type="project" value="UniProtKB-KW"/>
</dbReference>
<dbReference type="PANTHER" id="PTHR47669:SF1">
    <property type="entry name" value="PHOSPHATIDYLINOSITOL TRANSFER PROTEIN SFH5"/>
    <property type="match status" value="1"/>
</dbReference>
<comment type="cofactor">
    <cofactor evidence="1">
        <name>heme b</name>
        <dbReference type="ChEBI" id="CHEBI:60344"/>
    </cofactor>
</comment>
<dbReference type="GO" id="GO:0005886">
    <property type="term" value="C:plasma membrane"/>
    <property type="evidence" value="ECO:0007669"/>
    <property type="project" value="TreeGrafter"/>
</dbReference>
<dbReference type="GO" id="GO:0043001">
    <property type="term" value="P:Golgi to plasma membrane protein transport"/>
    <property type="evidence" value="ECO:0007669"/>
    <property type="project" value="TreeGrafter"/>
</dbReference>
<accession>R8B943</accession>
<dbReference type="Pfam" id="PF03765">
    <property type="entry name" value="CRAL_TRIO_N"/>
    <property type="match status" value="1"/>
</dbReference>
<keyword evidence="6 16" id="KW-0963">Cytoplasm</keyword>
<feature type="compositionally biased region" description="Basic and acidic residues" evidence="17">
    <location>
        <begin position="70"/>
        <end position="82"/>
    </location>
</feature>
<sequence length="356" mass="38607">MADSSKQEPVKTEPAAPADPVAEPVAPTEAAAAPVTEEAPAPAETAQAPKEDSVPAASASAPEPVPAPEASEKPIETSEKPAEPAAQSEPTKETVTEPTADKPSVAPKVQTPFSDFAKKLPDILKEVGHDEMWGVTLVDETHVPTAIILQKFLNANEGDLTKAIEQFTGALKFRKEKKPLDLLKKTFSASKFGQLGAVTTYQVKDSAIPEVFTWNFYGNVKDRMDEVFVPLEDFMDYRIALQELGIQQLKLSEATKRISEFEDPYKIIQVHDYKNEKFFVNVPAVMGWLYGVLKLFVAEKTRKKFHPMANGGNLAAEFVGSGLNEKELPKEYGGEAGAGDGSVKTFPGSIAALTFE</sequence>
<keyword evidence="12 16" id="KW-0445">Lipid transport</keyword>
<dbReference type="InterPro" id="IPR036865">
    <property type="entry name" value="CRAL-TRIO_dom_sf"/>
</dbReference>
<dbReference type="RefSeq" id="XP_007919372.1">
    <property type="nucleotide sequence ID" value="XM_007921181.1"/>
</dbReference>
<dbReference type="InterPro" id="IPR042938">
    <property type="entry name" value="Sfh5"/>
</dbReference>
<evidence type="ECO:0000256" key="2">
    <source>
        <dbReference type="ARBA" id="ARBA00004406"/>
    </source>
</evidence>
<dbReference type="GO" id="GO:0017157">
    <property type="term" value="P:regulation of exocytosis"/>
    <property type="evidence" value="ECO:0007669"/>
    <property type="project" value="TreeGrafter"/>
</dbReference>
<name>R8B943_PHAM7</name>
<evidence type="ECO:0000256" key="5">
    <source>
        <dbReference type="ARBA" id="ARBA00022448"/>
    </source>
</evidence>
<evidence type="ECO:0000259" key="18">
    <source>
        <dbReference type="PROSITE" id="PS50191"/>
    </source>
</evidence>
<organism evidence="19 20">
    <name type="scientific">Phaeoacremonium minimum (strain UCR-PA7)</name>
    <name type="common">Esca disease fungus</name>
    <name type="synonym">Togninia minima</name>
    <dbReference type="NCBI Taxonomy" id="1286976"/>
    <lineage>
        <taxon>Eukaryota</taxon>
        <taxon>Fungi</taxon>
        <taxon>Dikarya</taxon>
        <taxon>Ascomycota</taxon>
        <taxon>Pezizomycotina</taxon>
        <taxon>Sordariomycetes</taxon>
        <taxon>Sordariomycetidae</taxon>
        <taxon>Togniniales</taxon>
        <taxon>Togniniaceae</taxon>
        <taxon>Phaeoacremonium</taxon>
    </lineage>
</organism>
<feature type="compositionally biased region" description="Low complexity" evidence="17">
    <location>
        <begin position="12"/>
        <end position="62"/>
    </location>
</feature>
<keyword evidence="11" id="KW-0408">Iron</keyword>
<evidence type="ECO:0000256" key="17">
    <source>
        <dbReference type="SAM" id="MobiDB-lite"/>
    </source>
</evidence>
<evidence type="ECO:0000256" key="10">
    <source>
        <dbReference type="ARBA" id="ARBA00022848"/>
    </source>
</evidence>
<dbReference type="GO" id="GO:0032541">
    <property type="term" value="C:cortical endoplasmic reticulum"/>
    <property type="evidence" value="ECO:0007669"/>
    <property type="project" value="TreeGrafter"/>
</dbReference>
<evidence type="ECO:0000256" key="12">
    <source>
        <dbReference type="ARBA" id="ARBA00023055"/>
    </source>
</evidence>
<dbReference type="EMBL" id="KB933372">
    <property type="protein sequence ID" value="EON95823.1"/>
    <property type="molecule type" value="Genomic_DNA"/>
</dbReference>
<dbReference type="GO" id="GO:0005829">
    <property type="term" value="C:cytosol"/>
    <property type="evidence" value="ECO:0007669"/>
    <property type="project" value="TreeGrafter"/>
</dbReference>